<dbReference type="RefSeq" id="WP_009329524.1">
    <property type="nucleotide sequence ID" value="NZ_CAJTDY010000003.1"/>
</dbReference>
<name>A0A1Y0YVI3_BACLI</name>
<comment type="caution">
    <text evidence="9">Lacks conserved residue(s) required for the propagation of feature annotation.</text>
</comment>
<reference evidence="12 13" key="1">
    <citation type="submission" date="2019-06" db="EMBL/GenBank/DDBJ databases">
        <title>Genome sequence analysis of &gt;100 Bacillus licheniformis strains suggests intrinsic resistance to this species.</title>
        <authorList>
            <person name="Wels M."/>
            <person name="Siezen R.J."/>
            <person name="Johansen E."/>
            <person name="Stuer-Lauridsen B."/>
            <person name="Bjerre K."/>
            <person name="Nielsen B.K.K."/>
        </authorList>
    </citation>
    <scope>NUCLEOTIDE SEQUENCE [LARGE SCALE GENOMIC DNA]</scope>
    <source>
        <strain evidence="12 13">BAC-16736</strain>
    </source>
</reference>
<dbReference type="InterPro" id="IPR001653">
    <property type="entry name" value="DAP_epimerase_DapF"/>
</dbReference>
<evidence type="ECO:0000313" key="14">
    <source>
        <dbReference type="Proteomes" id="UP000595038"/>
    </source>
</evidence>
<dbReference type="NCBIfam" id="TIGR00652">
    <property type="entry name" value="DapF"/>
    <property type="match status" value="1"/>
</dbReference>
<evidence type="ECO:0000256" key="7">
    <source>
        <dbReference type="ARBA" id="ARBA00023235"/>
    </source>
</evidence>
<dbReference type="FunFam" id="3.10.310.10:FF:000004">
    <property type="entry name" value="Diaminopimelate epimerase"/>
    <property type="match status" value="1"/>
</dbReference>
<evidence type="ECO:0000256" key="6">
    <source>
        <dbReference type="ARBA" id="ARBA00023154"/>
    </source>
</evidence>
<comment type="subcellular location">
    <subcellularLocation>
        <location evidence="9">Cytoplasm</location>
    </subcellularLocation>
</comment>
<dbReference type="UniPathway" id="UPA00034">
    <property type="reaction ID" value="UER00025"/>
</dbReference>
<accession>A0A1Y0YVI3</accession>
<dbReference type="GO" id="GO:0005829">
    <property type="term" value="C:cytosol"/>
    <property type="evidence" value="ECO:0007669"/>
    <property type="project" value="TreeGrafter"/>
</dbReference>
<evidence type="ECO:0000256" key="3">
    <source>
        <dbReference type="ARBA" id="ARBA00013080"/>
    </source>
</evidence>
<feature type="binding site" evidence="9">
    <location>
        <begin position="217"/>
        <end position="218"/>
    </location>
    <ligand>
        <name>substrate</name>
    </ligand>
</feature>
<dbReference type="PANTHER" id="PTHR31689:SF0">
    <property type="entry name" value="DIAMINOPIMELATE EPIMERASE"/>
    <property type="match status" value="1"/>
</dbReference>
<comment type="function">
    <text evidence="9">Catalyzes the stereoinversion of LL-2,6-diaminopimelate (L,L-DAP) to meso-diaminopimelate (meso-DAP), a precursor of L-lysine and an essential component of the bacterial peptidoglycan.</text>
</comment>
<gene>
    <name evidence="9" type="primary">dapF</name>
    <name evidence="12" type="ORF">CHCC16736_0804</name>
    <name evidence="11" type="ORF">I6G80_08185</name>
</gene>
<feature type="binding site" evidence="9">
    <location>
        <position position="67"/>
    </location>
    <ligand>
        <name>substrate</name>
    </ligand>
</feature>
<comment type="similarity">
    <text evidence="2 9">Belongs to the diaminopimelate epimerase family.</text>
</comment>
<evidence type="ECO:0000256" key="8">
    <source>
        <dbReference type="ARBA" id="ARBA00051712"/>
    </source>
</evidence>
<dbReference type="OMA" id="GIRCFAR"/>
<dbReference type="Proteomes" id="UP000435910">
    <property type="component" value="Unassembled WGS sequence"/>
</dbReference>
<dbReference type="Gene3D" id="3.10.310.10">
    <property type="entry name" value="Diaminopimelate Epimerase, Chain A, domain 1"/>
    <property type="match status" value="2"/>
</dbReference>
<dbReference type="Pfam" id="PF01678">
    <property type="entry name" value="DAP_epimerase"/>
    <property type="match status" value="2"/>
</dbReference>
<dbReference type="HAMAP" id="MF_00197">
    <property type="entry name" value="DAP_epimerase"/>
    <property type="match status" value="1"/>
</dbReference>
<feature type="active site" description="Proton acceptor" evidence="9">
    <location>
        <position position="226"/>
    </location>
</feature>
<sequence length="285" mass="31268">MNSFRFTKMHGLGNSYIYVNQFEEHLPEELLSDLAVKVSSVYTGIGSDGMILICPSDRAPVKMRIFNSDGSEGKNCGNGLRCVAKYAYEHKLVEETSFLIETLSGLVKAQVEVDEGKVVSATVDMGEPRLLKSDMPMRGEQGSETINEKMIFGGREMKGTAVSMGNPHIVFYLDDIEKAPLTTMGPLIEKDERFPEGVNVEFVEVENENELHFRVWERGSGITQACGTGACAAAVSSVLNGYSKRDTDITVHLAGGDLIINWKNDGRVMMTGPAETVCEGEFFIS</sequence>
<feature type="site" description="Could be important to modulate the pK values of the two catalytic cysteine residues" evidence="9">
    <location>
        <position position="168"/>
    </location>
</feature>
<evidence type="ECO:0000256" key="1">
    <source>
        <dbReference type="ARBA" id="ARBA00005196"/>
    </source>
</evidence>
<dbReference type="EMBL" id="CP065647">
    <property type="protein sequence ID" value="QPR74230.1"/>
    <property type="molecule type" value="Genomic_DNA"/>
</dbReference>
<comment type="catalytic activity">
    <reaction evidence="8 9">
        <text>(2S,6S)-2,6-diaminopimelate = meso-2,6-diaminopimelate</text>
        <dbReference type="Rhea" id="RHEA:15393"/>
        <dbReference type="ChEBI" id="CHEBI:57609"/>
        <dbReference type="ChEBI" id="CHEBI:57791"/>
        <dbReference type="EC" id="5.1.1.7"/>
    </reaction>
</comment>
<comment type="pathway">
    <text evidence="1 9">Amino-acid biosynthesis; L-lysine biosynthesis via DAP pathway; DL-2,6-diaminopimelate from LL-2,6-diaminopimelate: step 1/1.</text>
</comment>
<feature type="binding site" evidence="9">
    <location>
        <position position="166"/>
    </location>
    <ligand>
        <name>substrate</name>
    </ligand>
</feature>
<feature type="binding site" evidence="9">
    <location>
        <position position="14"/>
    </location>
    <ligand>
        <name>substrate</name>
    </ligand>
</feature>
<keyword evidence="6 9" id="KW-0457">Lysine biosynthesis</keyword>
<proteinExistence type="inferred from homology"/>
<feature type="binding site" evidence="9">
    <location>
        <begin position="227"/>
        <end position="228"/>
    </location>
    <ligand>
        <name>substrate</name>
    </ligand>
</feature>
<evidence type="ECO:0000256" key="9">
    <source>
        <dbReference type="HAMAP-Rule" id="MF_00197"/>
    </source>
</evidence>
<dbReference type="Proteomes" id="UP000595038">
    <property type="component" value="Chromosome"/>
</dbReference>
<keyword evidence="5 9" id="KW-0028">Amino-acid biosynthesis</keyword>
<organism evidence="12 13">
    <name type="scientific">Bacillus licheniformis</name>
    <dbReference type="NCBI Taxonomy" id="1402"/>
    <lineage>
        <taxon>Bacteria</taxon>
        <taxon>Bacillati</taxon>
        <taxon>Bacillota</taxon>
        <taxon>Bacilli</taxon>
        <taxon>Bacillales</taxon>
        <taxon>Bacillaceae</taxon>
        <taxon>Bacillus</taxon>
    </lineage>
</organism>
<dbReference type="PANTHER" id="PTHR31689">
    <property type="entry name" value="DIAMINOPIMELATE EPIMERASE, CHLOROPLASTIC"/>
    <property type="match status" value="1"/>
</dbReference>
<evidence type="ECO:0000256" key="4">
    <source>
        <dbReference type="ARBA" id="ARBA00022490"/>
    </source>
</evidence>
<evidence type="ECO:0000256" key="2">
    <source>
        <dbReference type="ARBA" id="ARBA00010219"/>
    </source>
</evidence>
<reference evidence="11 14" key="2">
    <citation type="submission" date="2020-12" db="EMBL/GenBank/DDBJ databases">
        <title>FDA dAtabase for Regulatory Grade micrObial Sequences (FDA-ARGOS): Supporting development and validation of Infectious Disease Dx tests.</title>
        <authorList>
            <person name="Nelson B."/>
            <person name="Plummer A."/>
            <person name="Tallon L."/>
            <person name="Sadzewicz L."/>
            <person name="Zhao X."/>
            <person name="Boylan J."/>
            <person name="Ott S."/>
            <person name="Bowen H."/>
            <person name="Vavikolanu K."/>
            <person name="Mehta A."/>
            <person name="Aluvathingal J."/>
            <person name="Nadendla S."/>
            <person name="Myers T."/>
            <person name="Yan Y."/>
            <person name="Sichtig H."/>
        </authorList>
    </citation>
    <scope>NUCLEOTIDE SEQUENCE [LARGE SCALE GENOMIC DNA]</scope>
    <source>
        <strain evidence="11 14">FDAARGOS_923</strain>
    </source>
</reference>
<dbReference type="PROSITE" id="PS01326">
    <property type="entry name" value="DAP_EPIMERASE"/>
    <property type="match status" value="1"/>
</dbReference>
<dbReference type="GO" id="GO:0008837">
    <property type="term" value="F:diaminopimelate epimerase activity"/>
    <property type="evidence" value="ECO:0007669"/>
    <property type="project" value="UniProtKB-UniRule"/>
</dbReference>
<dbReference type="InterPro" id="IPR018510">
    <property type="entry name" value="DAP_epimerase_AS"/>
</dbReference>
<dbReference type="AlphaFoldDB" id="A0A1Y0YVI3"/>
<keyword evidence="4 9" id="KW-0963">Cytoplasm</keyword>
<feature type="binding site" evidence="9">
    <location>
        <position position="199"/>
    </location>
    <ligand>
        <name>substrate</name>
    </ligand>
</feature>
<dbReference type="GO" id="GO:0009089">
    <property type="term" value="P:lysine biosynthetic process via diaminopimelate"/>
    <property type="evidence" value="ECO:0007669"/>
    <property type="project" value="UniProtKB-UniRule"/>
</dbReference>
<evidence type="ECO:0000256" key="5">
    <source>
        <dbReference type="ARBA" id="ARBA00022605"/>
    </source>
</evidence>
<evidence type="ECO:0000313" key="11">
    <source>
        <dbReference type="EMBL" id="QPR74230.1"/>
    </source>
</evidence>
<dbReference type="EMBL" id="NILC01000010">
    <property type="protein sequence ID" value="TWL31636.1"/>
    <property type="molecule type" value="Genomic_DNA"/>
</dbReference>
<feature type="active site" description="Proton donor" evidence="9">
    <location>
        <position position="76"/>
    </location>
</feature>
<evidence type="ECO:0000313" key="13">
    <source>
        <dbReference type="Proteomes" id="UP000435910"/>
    </source>
</evidence>
<feature type="active site" evidence="10">
    <location>
        <position position="76"/>
    </location>
</feature>
<dbReference type="EC" id="5.1.1.7" evidence="3 9"/>
<comment type="subunit">
    <text evidence="9">Homodimer.</text>
</comment>
<dbReference type="FunFam" id="3.10.310.10:FF:000006">
    <property type="entry name" value="Diaminopimelate epimerase"/>
    <property type="match status" value="1"/>
</dbReference>
<dbReference type="SUPFAM" id="SSF54506">
    <property type="entry name" value="Diaminopimelate epimerase-like"/>
    <property type="match status" value="1"/>
</dbReference>
<protein>
    <recommendedName>
        <fullName evidence="3 9">Diaminopimelate epimerase</fullName>
        <shortName evidence="9">DAP epimerase</shortName>
        <ecNumber evidence="3 9">5.1.1.7</ecNumber>
    </recommendedName>
    <alternativeName>
        <fullName evidence="9">PLP-independent amino acid racemase</fullName>
    </alternativeName>
</protein>
<evidence type="ECO:0000313" key="12">
    <source>
        <dbReference type="EMBL" id="TWL31636.1"/>
    </source>
</evidence>
<feature type="binding site" evidence="9">
    <location>
        <begin position="77"/>
        <end position="78"/>
    </location>
    <ligand>
        <name>substrate</name>
    </ligand>
</feature>
<dbReference type="SMR" id="A0A1Y0YVI3"/>
<dbReference type="GeneID" id="92860021"/>
<keyword evidence="7 9" id="KW-0413">Isomerase</keyword>
<evidence type="ECO:0000256" key="10">
    <source>
        <dbReference type="PROSITE-ProRule" id="PRU10125"/>
    </source>
</evidence>
<feature type="site" description="Could be important to modulate the pK values of the two catalytic cysteine residues" evidence="9">
    <location>
        <position position="217"/>
    </location>
</feature>